<dbReference type="EMBL" id="BMAO01024788">
    <property type="protein sequence ID" value="GFQ97733.1"/>
    <property type="molecule type" value="Genomic_DNA"/>
</dbReference>
<keyword evidence="3" id="KW-1185">Reference proteome</keyword>
<sequence length="232" mass="27280">MWWFIFILFNNFILGMSSMEYNCAEDPLKVCNFEITKDLIPWNRAKFYLVCDKLVNYYECASENNFTQVDLCSWPLVLNRSEALVQDLCANQSVLRTRYLQSVGCFKRTIERKQEKCVRESEDIYRIYQATLENKHDRLDNLSEICIKDSYMKDCYMIAISRNCGYEESTTIGEILYRSESYYQSCRDRNEYMKAVTAIAYSNNARIKDIFIDYEDESAASKADSSEFKATA</sequence>
<dbReference type="AlphaFoldDB" id="A0A8X6G865"/>
<evidence type="ECO:0000256" key="1">
    <source>
        <dbReference type="SAM" id="SignalP"/>
    </source>
</evidence>
<keyword evidence="1" id="KW-0732">Signal</keyword>
<organism evidence="2 3">
    <name type="scientific">Trichonephila clavata</name>
    <name type="common">Joro spider</name>
    <name type="synonym">Nephila clavata</name>
    <dbReference type="NCBI Taxonomy" id="2740835"/>
    <lineage>
        <taxon>Eukaryota</taxon>
        <taxon>Metazoa</taxon>
        <taxon>Ecdysozoa</taxon>
        <taxon>Arthropoda</taxon>
        <taxon>Chelicerata</taxon>
        <taxon>Arachnida</taxon>
        <taxon>Araneae</taxon>
        <taxon>Araneomorphae</taxon>
        <taxon>Entelegynae</taxon>
        <taxon>Araneoidea</taxon>
        <taxon>Nephilidae</taxon>
        <taxon>Trichonephila</taxon>
    </lineage>
</organism>
<proteinExistence type="predicted"/>
<feature type="signal peptide" evidence="1">
    <location>
        <begin position="1"/>
        <end position="18"/>
    </location>
</feature>
<accession>A0A8X6G865</accession>
<dbReference type="OrthoDB" id="10398185at2759"/>
<dbReference type="Proteomes" id="UP000887116">
    <property type="component" value="Unassembled WGS sequence"/>
</dbReference>
<evidence type="ECO:0000313" key="3">
    <source>
        <dbReference type="Proteomes" id="UP000887116"/>
    </source>
</evidence>
<name>A0A8X6G865_TRICU</name>
<evidence type="ECO:0000313" key="2">
    <source>
        <dbReference type="EMBL" id="GFQ97733.1"/>
    </source>
</evidence>
<protein>
    <recommendedName>
        <fullName evidence="4">DUF19 domain-containing protein</fullName>
    </recommendedName>
</protein>
<evidence type="ECO:0008006" key="4">
    <source>
        <dbReference type="Google" id="ProtNLM"/>
    </source>
</evidence>
<feature type="chain" id="PRO_5036491111" description="DUF19 domain-containing protein" evidence="1">
    <location>
        <begin position="19"/>
        <end position="232"/>
    </location>
</feature>
<reference evidence="2" key="1">
    <citation type="submission" date="2020-07" db="EMBL/GenBank/DDBJ databases">
        <title>Multicomponent nature underlies the extraordinary mechanical properties of spider dragline silk.</title>
        <authorList>
            <person name="Kono N."/>
            <person name="Nakamura H."/>
            <person name="Mori M."/>
            <person name="Yoshida Y."/>
            <person name="Ohtoshi R."/>
            <person name="Malay A.D."/>
            <person name="Moran D.A.P."/>
            <person name="Tomita M."/>
            <person name="Numata K."/>
            <person name="Arakawa K."/>
        </authorList>
    </citation>
    <scope>NUCLEOTIDE SEQUENCE</scope>
</reference>
<comment type="caution">
    <text evidence="2">The sequence shown here is derived from an EMBL/GenBank/DDBJ whole genome shotgun (WGS) entry which is preliminary data.</text>
</comment>
<gene>
    <name evidence="2" type="ORF">TNCT_154181</name>
</gene>